<feature type="transmembrane region" description="Helical" evidence="1">
    <location>
        <begin position="257"/>
        <end position="275"/>
    </location>
</feature>
<dbReference type="PANTHER" id="PTHR35043:SF7">
    <property type="entry name" value="TRANSCRIPTION FACTOR DOMAIN-CONTAINING PROTEIN"/>
    <property type="match status" value="1"/>
</dbReference>
<organism evidence="2 3">
    <name type="scientific">Apiospora kogelbergensis</name>
    <dbReference type="NCBI Taxonomy" id="1337665"/>
    <lineage>
        <taxon>Eukaryota</taxon>
        <taxon>Fungi</taxon>
        <taxon>Dikarya</taxon>
        <taxon>Ascomycota</taxon>
        <taxon>Pezizomycotina</taxon>
        <taxon>Sordariomycetes</taxon>
        <taxon>Xylariomycetidae</taxon>
        <taxon>Amphisphaeriales</taxon>
        <taxon>Apiosporaceae</taxon>
        <taxon>Apiospora</taxon>
    </lineage>
</organism>
<dbReference type="Proteomes" id="UP001392437">
    <property type="component" value="Unassembled WGS sequence"/>
</dbReference>
<accession>A0AAW0Q562</accession>
<protein>
    <submittedName>
        <fullName evidence="2">Uncharacterized protein</fullName>
    </submittedName>
</protein>
<feature type="non-terminal residue" evidence="2">
    <location>
        <position position="1"/>
    </location>
</feature>
<proteinExistence type="predicted"/>
<gene>
    <name evidence="2" type="ORF">PG999_013713</name>
</gene>
<dbReference type="EMBL" id="JAQQWP010000011">
    <property type="protein sequence ID" value="KAK8095691.1"/>
    <property type="molecule type" value="Genomic_DNA"/>
</dbReference>
<feature type="transmembrane region" description="Helical" evidence="1">
    <location>
        <begin position="118"/>
        <end position="137"/>
    </location>
</feature>
<keyword evidence="1" id="KW-0472">Membrane</keyword>
<feature type="transmembrane region" description="Helical" evidence="1">
    <location>
        <begin position="205"/>
        <end position="222"/>
    </location>
</feature>
<reference evidence="2 3" key="1">
    <citation type="submission" date="2023-01" db="EMBL/GenBank/DDBJ databases">
        <title>Analysis of 21 Apiospora genomes using comparative genomics revels a genus with tremendous synthesis potential of carbohydrate active enzymes and secondary metabolites.</title>
        <authorList>
            <person name="Sorensen T."/>
        </authorList>
    </citation>
    <scope>NUCLEOTIDE SEQUENCE [LARGE SCALE GENOMIC DNA]</scope>
    <source>
        <strain evidence="2 3">CBS 117206</strain>
    </source>
</reference>
<evidence type="ECO:0000313" key="3">
    <source>
        <dbReference type="Proteomes" id="UP001392437"/>
    </source>
</evidence>
<name>A0AAW0Q562_9PEZI</name>
<evidence type="ECO:0000256" key="1">
    <source>
        <dbReference type="SAM" id="Phobius"/>
    </source>
</evidence>
<sequence>EIDWQVDHTNDALVDSAVRTLGVGHFGNQFEFGRLRKSCNSFARNIGLLKGNLWVMDANQLLMAREIGIIDKLPFLASDDLDDRNKQDLFLKLIAIGQTSWFTIDINVRWSRHLSVSLLELMVFAFATCTVFTYLLLLEKPNNATYTITIPATRHPRTAREITRLALAGPMVQGWPRKSIWIPNNALHLDFDMGNSKLNGARQRTIYAAAASLLIFGPIHYVERVMWHASSITTAGAIPTAAVFSMLFGQILPGFEAFIVLLLGVLFYGITNVHFSRSLPIFGLPASGCIHNDMGV</sequence>
<evidence type="ECO:0000313" key="2">
    <source>
        <dbReference type="EMBL" id="KAK8095691.1"/>
    </source>
</evidence>
<keyword evidence="1" id="KW-0812">Transmembrane</keyword>
<keyword evidence="1" id="KW-1133">Transmembrane helix</keyword>
<keyword evidence="3" id="KW-1185">Reference proteome</keyword>
<comment type="caution">
    <text evidence="2">The sequence shown here is derived from an EMBL/GenBank/DDBJ whole genome shotgun (WGS) entry which is preliminary data.</text>
</comment>
<dbReference type="AlphaFoldDB" id="A0AAW0Q562"/>
<dbReference type="PANTHER" id="PTHR35043">
    <property type="entry name" value="TRANSCRIPTION FACTOR DOMAIN-CONTAINING PROTEIN"/>
    <property type="match status" value="1"/>
</dbReference>